<keyword evidence="2" id="KW-1185">Reference proteome</keyword>
<dbReference type="PANTHER" id="PTHR33332">
    <property type="entry name" value="REVERSE TRANSCRIPTASE DOMAIN-CONTAINING PROTEIN"/>
    <property type="match status" value="1"/>
</dbReference>
<comment type="caution">
    <text evidence="1">The sequence shown here is derived from an EMBL/GenBank/DDBJ whole genome shotgun (WGS) entry which is preliminary data.</text>
</comment>
<accession>A0AAN7S1X4</accession>
<organism evidence="1 2">
    <name type="scientific">Mycteria americana</name>
    <name type="common">Wood stork</name>
    <dbReference type="NCBI Taxonomy" id="33587"/>
    <lineage>
        <taxon>Eukaryota</taxon>
        <taxon>Metazoa</taxon>
        <taxon>Chordata</taxon>
        <taxon>Craniata</taxon>
        <taxon>Vertebrata</taxon>
        <taxon>Euteleostomi</taxon>
        <taxon>Archelosauria</taxon>
        <taxon>Archosauria</taxon>
        <taxon>Dinosauria</taxon>
        <taxon>Saurischia</taxon>
        <taxon>Theropoda</taxon>
        <taxon>Coelurosauria</taxon>
        <taxon>Aves</taxon>
        <taxon>Neognathae</taxon>
        <taxon>Neoaves</taxon>
        <taxon>Aequornithes</taxon>
        <taxon>Ciconiiformes</taxon>
        <taxon>Ciconiidae</taxon>
        <taxon>Mycteria</taxon>
    </lineage>
</organism>
<evidence type="ECO:0000313" key="1">
    <source>
        <dbReference type="EMBL" id="KAK4815463.1"/>
    </source>
</evidence>
<sequence>MMKGLEHLSYEERLRELGLFSLEKRRLRGNLTNTQRESEKKLEPRSFQWRPLTGAEAPIEIHPSDAPRPINPECWLDRWAEVNCMRFNKAKCKVLRLGRNNPMQRYRLGEEWLERCLAEKDLGLLLTAA</sequence>
<dbReference type="AlphaFoldDB" id="A0AAN7S1X4"/>
<evidence type="ECO:0000313" key="2">
    <source>
        <dbReference type="Proteomes" id="UP001333110"/>
    </source>
</evidence>
<gene>
    <name evidence="1" type="ORF">QYF61_002922</name>
</gene>
<reference evidence="1 2" key="1">
    <citation type="journal article" date="2023" name="J. Hered.">
        <title>Chromosome-level genome of the wood stork (Mycteria americana) provides insight into avian chromosome evolution.</title>
        <authorList>
            <person name="Flamio R. Jr."/>
            <person name="Ramstad K.M."/>
        </authorList>
    </citation>
    <scope>NUCLEOTIDE SEQUENCE [LARGE SCALE GENOMIC DNA]</scope>
    <source>
        <strain evidence="1">JAX WOST 10</strain>
    </source>
</reference>
<name>A0AAN7S1X4_MYCAM</name>
<protein>
    <submittedName>
        <fullName evidence="1">Uncharacterized protein</fullName>
    </submittedName>
</protein>
<dbReference type="EMBL" id="JAUNZN010000009">
    <property type="protein sequence ID" value="KAK4815463.1"/>
    <property type="molecule type" value="Genomic_DNA"/>
</dbReference>
<proteinExistence type="predicted"/>
<dbReference type="Proteomes" id="UP001333110">
    <property type="component" value="Unassembled WGS sequence"/>
</dbReference>